<reference evidence="3 4" key="1">
    <citation type="submission" date="2024-06" db="EMBL/GenBank/DDBJ databases">
        <title>A chromosome level genome sequence of Diviner's sage (Salvia divinorum).</title>
        <authorList>
            <person name="Ford S.A."/>
            <person name="Ro D.-K."/>
            <person name="Ness R.W."/>
            <person name="Phillips M.A."/>
        </authorList>
    </citation>
    <scope>NUCLEOTIDE SEQUENCE [LARGE SCALE GENOMIC DNA]</scope>
    <source>
        <strain evidence="3">SAF-2024a</strain>
        <tissue evidence="3">Leaf</tissue>
    </source>
</reference>
<protein>
    <submittedName>
        <fullName evidence="3">Uncharacterized protein</fullName>
    </submittedName>
</protein>
<accession>A0ABD1FHA6</accession>
<proteinExistence type="predicted"/>
<dbReference type="AlphaFoldDB" id="A0ABD1FHA6"/>
<sequence>MRSYLLMFLLLLSVLSHEAQGRRLISSSKGYEADQGLHSLQQEKLAELNKSIDVEETKNGSGCHRQLTLIHISSTTTITKNGESKADLKPEALASIGREKQNVFVNSSSKTQQEQDISDMDYTLSRRKPPIHN</sequence>
<dbReference type="Pfam" id="PF21529">
    <property type="entry name" value="GLV1-2"/>
    <property type="match status" value="1"/>
</dbReference>
<feature type="compositionally biased region" description="Polar residues" evidence="1">
    <location>
        <begin position="103"/>
        <end position="115"/>
    </location>
</feature>
<evidence type="ECO:0000256" key="1">
    <source>
        <dbReference type="SAM" id="MobiDB-lite"/>
    </source>
</evidence>
<gene>
    <name evidence="3" type="ORF">AAHA92_33933</name>
</gene>
<keyword evidence="4" id="KW-1185">Reference proteome</keyword>
<organism evidence="3 4">
    <name type="scientific">Salvia divinorum</name>
    <name type="common">Maria pastora</name>
    <name type="synonym">Diviner's sage</name>
    <dbReference type="NCBI Taxonomy" id="28513"/>
    <lineage>
        <taxon>Eukaryota</taxon>
        <taxon>Viridiplantae</taxon>
        <taxon>Streptophyta</taxon>
        <taxon>Embryophyta</taxon>
        <taxon>Tracheophyta</taxon>
        <taxon>Spermatophyta</taxon>
        <taxon>Magnoliopsida</taxon>
        <taxon>eudicotyledons</taxon>
        <taxon>Gunneridae</taxon>
        <taxon>Pentapetalae</taxon>
        <taxon>asterids</taxon>
        <taxon>lamiids</taxon>
        <taxon>Lamiales</taxon>
        <taxon>Lamiaceae</taxon>
        <taxon>Nepetoideae</taxon>
        <taxon>Mentheae</taxon>
        <taxon>Salviinae</taxon>
        <taxon>Salvia</taxon>
        <taxon>Salvia subgen. Calosphace</taxon>
    </lineage>
</organism>
<dbReference type="PANTHER" id="PTHR33743">
    <property type="entry name" value="PROTEIN GOLVEN 6-RELATED"/>
    <property type="match status" value="1"/>
</dbReference>
<comment type="caution">
    <text evidence="3">The sequence shown here is derived from an EMBL/GenBank/DDBJ whole genome shotgun (WGS) entry which is preliminary data.</text>
</comment>
<evidence type="ECO:0000313" key="4">
    <source>
        <dbReference type="Proteomes" id="UP001567538"/>
    </source>
</evidence>
<dbReference type="EMBL" id="JBEAFC010000015">
    <property type="protein sequence ID" value="KAL1531232.1"/>
    <property type="molecule type" value="Genomic_DNA"/>
</dbReference>
<dbReference type="Proteomes" id="UP001567538">
    <property type="component" value="Unassembled WGS sequence"/>
</dbReference>
<evidence type="ECO:0000256" key="2">
    <source>
        <dbReference type="SAM" id="SignalP"/>
    </source>
</evidence>
<feature type="chain" id="PRO_5044767536" evidence="2">
    <location>
        <begin position="22"/>
        <end position="133"/>
    </location>
</feature>
<keyword evidence="2" id="KW-0732">Signal</keyword>
<evidence type="ECO:0000313" key="3">
    <source>
        <dbReference type="EMBL" id="KAL1531232.1"/>
    </source>
</evidence>
<name>A0ABD1FHA6_SALDI</name>
<dbReference type="PANTHER" id="PTHR33743:SF19">
    <property type="entry name" value="PROTEIN GOLVEN 6"/>
    <property type="match status" value="1"/>
</dbReference>
<feature type="region of interest" description="Disordered" evidence="1">
    <location>
        <begin position="99"/>
        <end position="133"/>
    </location>
</feature>
<dbReference type="InterPro" id="IPR049306">
    <property type="entry name" value="GLV1-2"/>
</dbReference>
<feature type="signal peptide" evidence="2">
    <location>
        <begin position="1"/>
        <end position="21"/>
    </location>
</feature>